<dbReference type="InterPro" id="IPR006015">
    <property type="entry name" value="Universal_stress_UspA"/>
</dbReference>
<dbReference type="KEGG" id="nak:EH165_15025"/>
<evidence type="ECO:0000313" key="5">
    <source>
        <dbReference type="Proteomes" id="UP000268084"/>
    </source>
</evidence>
<evidence type="ECO:0000313" key="4">
    <source>
        <dbReference type="EMBL" id="AZI59256.1"/>
    </source>
</evidence>
<keyword evidence="5" id="KW-1185">Reference proteome</keyword>
<dbReference type="EMBL" id="CP034170">
    <property type="protein sequence ID" value="AZI59256.1"/>
    <property type="molecule type" value="Genomic_DNA"/>
</dbReference>
<evidence type="ECO:0000256" key="2">
    <source>
        <dbReference type="SAM" id="MobiDB-lite"/>
    </source>
</evidence>
<comment type="similarity">
    <text evidence="1">Belongs to the universal stress protein A family.</text>
</comment>
<dbReference type="Gene3D" id="3.40.50.620">
    <property type="entry name" value="HUPs"/>
    <property type="match status" value="2"/>
</dbReference>
<reference evidence="4 5" key="2">
    <citation type="submission" date="2018-12" db="EMBL/GenBank/DDBJ databases">
        <title>Nakamurella antarcticus sp. nov., isolated from Antarctica South Shetland Islands soil.</title>
        <authorList>
            <person name="Peng F."/>
        </authorList>
    </citation>
    <scope>NUCLEOTIDE SEQUENCE [LARGE SCALE GENOMIC DNA]</scope>
    <source>
        <strain evidence="4 5">S14-144</strain>
    </source>
</reference>
<evidence type="ECO:0000259" key="3">
    <source>
        <dbReference type="Pfam" id="PF00582"/>
    </source>
</evidence>
<evidence type="ECO:0000256" key="1">
    <source>
        <dbReference type="ARBA" id="ARBA00008791"/>
    </source>
</evidence>
<name>A0A3G8ZZ05_9ACTN</name>
<protein>
    <submittedName>
        <fullName evidence="4">Universal stress protein</fullName>
    </submittedName>
</protein>
<dbReference type="PANTHER" id="PTHR46268:SF6">
    <property type="entry name" value="UNIVERSAL STRESS PROTEIN UP12"/>
    <property type="match status" value="1"/>
</dbReference>
<dbReference type="PRINTS" id="PR01438">
    <property type="entry name" value="UNVRSLSTRESS"/>
</dbReference>
<feature type="domain" description="UspA" evidence="3">
    <location>
        <begin position="133"/>
        <end position="266"/>
    </location>
</feature>
<proteinExistence type="inferred from homology"/>
<dbReference type="RefSeq" id="WP_124800160.1">
    <property type="nucleotide sequence ID" value="NZ_CP034170.1"/>
</dbReference>
<reference evidence="4 5" key="1">
    <citation type="submission" date="2018-11" db="EMBL/GenBank/DDBJ databases">
        <authorList>
            <person name="Da X."/>
        </authorList>
    </citation>
    <scope>NUCLEOTIDE SEQUENCE [LARGE SCALE GENOMIC DNA]</scope>
    <source>
        <strain evidence="4 5">S14-144</strain>
    </source>
</reference>
<dbReference type="Proteomes" id="UP000268084">
    <property type="component" value="Chromosome"/>
</dbReference>
<dbReference type="OrthoDB" id="9816117at2"/>
<dbReference type="AlphaFoldDB" id="A0A3G8ZZ05"/>
<organism evidence="4 5">
    <name type="scientific">Nakamurella antarctica</name>
    <dbReference type="NCBI Taxonomy" id="1902245"/>
    <lineage>
        <taxon>Bacteria</taxon>
        <taxon>Bacillati</taxon>
        <taxon>Actinomycetota</taxon>
        <taxon>Actinomycetes</taxon>
        <taxon>Nakamurellales</taxon>
        <taxon>Nakamurellaceae</taxon>
        <taxon>Nakamurella</taxon>
    </lineage>
</organism>
<feature type="region of interest" description="Disordered" evidence="2">
    <location>
        <begin position="39"/>
        <end position="63"/>
    </location>
</feature>
<accession>A0A3G8ZZ05</accession>
<dbReference type="SUPFAM" id="SSF52402">
    <property type="entry name" value="Adenine nucleotide alpha hydrolases-like"/>
    <property type="match status" value="2"/>
</dbReference>
<dbReference type="Pfam" id="PF00582">
    <property type="entry name" value="Usp"/>
    <property type="match status" value="2"/>
</dbReference>
<sequence>MSVVVGVDGSSHSWAALTWARQEAALRGMTVEVIIAEEEPDVPEDGPEAPSATVESIAHQARERDPEAIVQIVEGNPTRALIAAGRDADLVVVGSAGLSRLHAFVHDSVAPELMGHTHAPLALVRDPASPGTGRIVVGVDEHTGDQVLGFAFTEAALRGCELRVVSTWESQILTTFGAAAVATADITAQVESAVHAMVAPFQEEYPQVRVSTLVEFGAPAAALVDEAAAADLVIVGADGSGAFARFVVGSVAQQVVHEVSVPVIVISTVRDGE</sequence>
<dbReference type="PANTHER" id="PTHR46268">
    <property type="entry name" value="STRESS RESPONSE PROTEIN NHAX"/>
    <property type="match status" value="1"/>
</dbReference>
<gene>
    <name evidence="4" type="ORF">EH165_15025</name>
</gene>
<dbReference type="InterPro" id="IPR006016">
    <property type="entry name" value="UspA"/>
</dbReference>
<dbReference type="InterPro" id="IPR014729">
    <property type="entry name" value="Rossmann-like_a/b/a_fold"/>
</dbReference>
<feature type="domain" description="UspA" evidence="3">
    <location>
        <begin position="2"/>
        <end position="125"/>
    </location>
</feature>